<dbReference type="PANTHER" id="PTHR47660">
    <property type="entry name" value="TRANSCRIPTION FACTOR WITH C2H2 AND ZN(2)-CYS(6) DNA BINDING DOMAIN (EUROFUNG)-RELATED-RELATED"/>
    <property type="match status" value="1"/>
</dbReference>
<evidence type="ECO:0000313" key="8">
    <source>
        <dbReference type="Proteomes" id="UP001321749"/>
    </source>
</evidence>
<proteinExistence type="predicted"/>
<keyword evidence="2" id="KW-0862">Zinc</keyword>
<keyword evidence="8" id="KW-1185">Reference proteome</keyword>
<dbReference type="Pfam" id="PF04082">
    <property type="entry name" value="Fungal_trans"/>
    <property type="match status" value="1"/>
</dbReference>
<dbReference type="GO" id="GO:0003677">
    <property type="term" value="F:DNA binding"/>
    <property type="evidence" value="ECO:0007669"/>
    <property type="project" value="InterPro"/>
</dbReference>
<accession>A0AAV9H9E4</accession>
<evidence type="ECO:0000313" key="7">
    <source>
        <dbReference type="EMBL" id="KAK4457397.1"/>
    </source>
</evidence>
<gene>
    <name evidence="7" type="ORF">QBC42DRAFT_279194</name>
</gene>
<feature type="domain" description="Xylanolytic transcriptional activator regulatory" evidence="6">
    <location>
        <begin position="291"/>
        <end position="499"/>
    </location>
</feature>
<dbReference type="GO" id="GO:0008270">
    <property type="term" value="F:zinc ion binding"/>
    <property type="evidence" value="ECO:0007669"/>
    <property type="project" value="InterPro"/>
</dbReference>
<dbReference type="PANTHER" id="PTHR47660:SF2">
    <property type="entry name" value="TRANSCRIPTION FACTOR WITH C2H2 AND ZN(2)-CYS(6) DNA BINDING DOMAIN (EUROFUNG)"/>
    <property type="match status" value="1"/>
</dbReference>
<dbReference type="CDD" id="cd12148">
    <property type="entry name" value="fungal_TF_MHR"/>
    <property type="match status" value="1"/>
</dbReference>
<evidence type="ECO:0000256" key="2">
    <source>
        <dbReference type="ARBA" id="ARBA00022833"/>
    </source>
</evidence>
<reference evidence="7" key="2">
    <citation type="submission" date="2023-06" db="EMBL/GenBank/DDBJ databases">
        <authorList>
            <consortium name="Lawrence Berkeley National Laboratory"/>
            <person name="Mondo S.J."/>
            <person name="Hensen N."/>
            <person name="Bonometti L."/>
            <person name="Westerberg I."/>
            <person name="Brannstrom I.O."/>
            <person name="Guillou S."/>
            <person name="Cros-Aarteil S."/>
            <person name="Calhoun S."/>
            <person name="Haridas S."/>
            <person name="Kuo A."/>
            <person name="Pangilinan J."/>
            <person name="Riley R."/>
            <person name="Labutti K."/>
            <person name="Andreopoulos B."/>
            <person name="Lipzen A."/>
            <person name="Chen C."/>
            <person name="Yanf M."/>
            <person name="Daum C."/>
            <person name="Ng V."/>
            <person name="Clum A."/>
            <person name="Steindorff A."/>
            <person name="Ohm R."/>
            <person name="Martin F."/>
            <person name="Silar P."/>
            <person name="Natvig D."/>
            <person name="Lalanne C."/>
            <person name="Gautier V."/>
            <person name="Ament-Velasquez S.L."/>
            <person name="Kruys A."/>
            <person name="Hutchinson M.I."/>
            <person name="Powell A.J."/>
            <person name="Barry K."/>
            <person name="Miller A.N."/>
            <person name="Grigoriev I.V."/>
            <person name="Debuchy R."/>
            <person name="Gladieux P."/>
            <person name="Thoren M.H."/>
            <person name="Johannesson H."/>
        </authorList>
    </citation>
    <scope>NUCLEOTIDE SEQUENCE</scope>
    <source>
        <strain evidence="7">PSN324</strain>
    </source>
</reference>
<dbReference type="EMBL" id="MU865117">
    <property type="protein sequence ID" value="KAK4457397.1"/>
    <property type="molecule type" value="Genomic_DNA"/>
</dbReference>
<dbReference type="Proteomes" id="UP001321749">
    <property type="component" value="Unassembled WGS sequence"/>
</dbReference>
<name>A0AAV9H9E4_9PEZI</name>
<organism evidence="7 8">
    <name type="scientific">Cladorrhinum samala</name>
    <dbReference type="NCBI Taxonomy" id="585594"/>
    <lineage>
        <taxon>Eukaryota</taxon>
        <taxon>Fungi</taxon>
        <taxon>Dikarya</taxon>
        <taxon>Ascomycota</taxon>
        <taxon>Pezizomycotina</taxon>
        <taxon>Sordariomycetes</taxon>
        <taxon>Sordariomycetidae</taxon>
        <taxon>Sordariales</taxon>
        <taxon>Podosporaceae</taxon>
        <taxon>Cladorrhinum</taxon>
    </lineage>
</organism>
<evidence type="ECO:0000256" key="1">
    <source>
        <dbReference type="ARBA" id="ARBA00022723"/>
    </source>
</evidence>
<evidence type="ECO:0000256" key="5">
    <source>
        <dbReference type="ARBA" id="ARBA00023242"/>
    </source>
</evidence>
<protein>
    <submittedName>
        <fullName evidence="7">Transcriptional regulator ADR1</fullName>
    </submittedName>
</protein>
<keyword evidence="1" id="KW-0479">Metal-binding</keyword>
<sequence>MQNSILRSPPPLALPNGTTINPSLIGEKPQDAIVVAEPKALSSPQKASPMHTHVSPGCFASPHVGNIDDLAFADFGDVGPHDQAYQDYMLGSGAYAMDLDMYHHQNIPLRSLDISMPALWDYENISPSSEPMTASSSRASMHTRETSISTNEFDSQIKPEAGMLPLASGGSSQEFDNAIETEGWWNLARCNKQPPSLCQSTAILHLECLERKGLEQGTWRPLEEYLKNGTWDASDMSSVVPLSPVSREQVLAVTQGFLDKALAIHRGRSRRGGDDFNYIVLPPSHILEHFLQSYVRSLSVYYPLVAAGRVDPNEMLENNKASTLLVLLMIAQGAAAMPVAEAHYLSAGLTETCRISLFDTVEKDLQPADPIALRCALLFIVLGAWSGDKWLMDTAMGQRGMYMSMLKCAGMMEPQPSMISIDDSNSREIQWRAWMEKESRNRLVYNYVMLDQELSLFHDTAPLFAITDIRCPLPAAEALWRSTDAEHWFAARQSVYGISSSVNPQLLPHLSVTPSLHDLFKEFLTGSITVPPGGLSPQQLRLILHPIQAMLCHLRQLLSCFDSDLGGSLSRNPDTVTKSSTMERVDEVQTLLKRWYKMAMEYSKGHPDCPVTRCNLVLYHLVSLNALTNFPEIERLARREGYNETNVLTSWDITLSYKRCIFQREEAILHCGQVFRLLRLMPTDRRPAWWTVAMYRATLVLWVDSLSRLDLSFQVEKSGLVEMGSGSGVGPYVAIDQMTLEDQALIAYQKTGQGAAVLTRWDLGLGGDGMPMRMTLDKPGEVLEYTIKNIESVTGYGKSQIGDGIRRKLVELQRNWNEENIGGFFMAATSS</sequence>
<dbReference type="AlphaFoldDB" id="A0AAV9H9E4"/>
<comment type="caution">
    <text evidence="7">The sequence shown here is derived from an EMBL/GenBank/DDBJ whole genome shotgun (WGS) entry which is preliminary data.</text>
</comment>
<dbReference type="InterPro" id="IPR007219">
    <property type="entry name" value="XnlR_reg_dom"/>
</dbReference>
<dbReference type="GO" id="GO:0006351">
    <property type="term" value="P:DNA-templated transcription"/>
    <property type="evidence" value="ECO:0007669"/>
    <property type="project" value="InterPro"/>
</dbReference>
<evidence type="ECO:0000256" key="3">
    <source>
        <dbReference type="ARBA" id="ARBA00023015"/>
    </source>
</evidence>
<keyword evidence="5" id="KW-0539">Nucleus</keyword>
<evidence type="ECO:0000259" key="6">
    <source>
        <dbReference type="Pfam" id="PF04082"/>
    </source>
</evidence>
<evidence type="ECO:0000256" key="4">
    <source>
        <dbReference type="ARBA" id="ARBA00023163"/>
    </source>
</evidence>
<keyword evidence="3" id="KW-0805">Transcription regulation</keyword>
<keyword evidence="4" id="KW-0804">Transcription</keyword>
<reference evidence="7" key="1">
    <citation type="journal article" date="2023" name="Mol. Phylogenet. Evol.">
        <title>Genome-scale phylogeny and comparative genomics of the fungal order Sordariales.</title>
        <authorList>
            <person name="Hensen N."/>
            <person name="Bonometti L."/>
            <person name="Westerberg I."/>
            <person name="Brannstrom I.O."/>
            <person name="Guillou S."/>
            <person name="Cros-Aarteil S."/>
            <person name="Calhoun S."/>
            <person name="Haridas S."/>
            <person name="Kuo A."/>
            <person name="Mondo S."/>
            <person name="Pangilinan J."/>
            <person name="Riley R."/>
            <person name="LaButti K."/>
            <person name="Andreopoulos B."/>
            <person name="Lipzen A."/>
            <person name="Chen C."/>
            <person name="Yan M."/>
            <person name="Daum C."/>
            <person name="Ng V."/>
            <person name="Clum A."/>
            <person name="Steindorff A."/>
            <person name="Ohm R.A."/>
            <person name="Martin F."/>
            <person name="Silar P."/>
            <person name="Natvig D.O."/>
            <person name="Lalanne C."/>
            <person name="Gautier V."/>
            <person name="Ament-Velasquez S.L."/>
            <person name="Kruys A."/>
            <person name="Hutchinson M.I."/>
            <person name="Powell A.J."/>
            <person name="Barry K."/>
            <person name="Miller A.N."/>
            <person name="Grigoriev I.V."/>
            <person name="Debuchy R."/>
            <person name="Gladieux P."/>
            <person name="Hiltunen Thoren M."/>
            <person name="Johannesson H."/>
        </authorList>
    </citation>
    <scope>NUCLEOTIDE SEQUENCE</scope>
    <source>
        <strain evidence="7">PSN324</strain>
    </source>
</reference>